<reference evidence="1 2" key="1">
    <citation type="submission" date="2024-01" db="EMBL/GenBank/DDBJ databases">
        <title>Genome assemblies of Stephania.</title>
        <authorList>
            <person name="Yang L."/>
        </authorList>
    </citation>
    <scope>NUCLEOTIDE SEQUENCE [LARGE SCALE GENOMIC DNA]</scope>
    <source>
        <strain evidence="1">JXDWG</strain>
        <tissue evidence="1">Leaf</tissue>
    </source>
</reference>
<sequence>MMVRSSRGKDVQEQYTNLVIDHEEEADLIIEVDEANESSVERKGEIVAIIRIGWERNQEGKRVVVIVVGLVCSEQGIALTQSKTMTLRARLCPAVSRKTWPSLVVGQGMAKALLSIMGL</sequence>
<proteinExistence type="predicted"/>
<name>A0AAP0NSW8_9MAGN</name>
<keyword evidence="2" id="KW-1185">Reference proteome</keyword>
<gene>
    <name evidence="1" type="ORF">Scep_016705</name>
</gene>
<accession>A0AAP0NSW8</accession>
<dbReference type="Proteomes" id="UP001419268">
    <property type="component" value="Unassembled WGS sequence"/>
</dbReference>
<dbReference type="EMBL" id="JBBNAG010000007">
    <property type="protein sequence ID" value="KAK9118612.1"/>
    <property type="molecule type" value="Genomic_DNA"/>
</dbReference>
<dbReference type="AlphaFoldDB" id="A0AAP0NSW8"/>
<protein>
    <submittedName>
        <fullName evidence="1">Uncharacterized protein</fullName>
    </submittedName>
</protein>
<evidence type="ECO:0000313" key="1">
    <source>
        <dbReference type="EMBL" id="KAK9118612.1"/>
    </source>
</evidence>
<comment type="caution">
    <text evidence="1">The sequence shown here is derived from an EMBL/GenBank/DDBJ whole genome shotgun (WGS) entry which is preliminary data.</text>
</comment>
<evidence type="ECO:0000313" key="2">
    <source>
        <dbReference type="Proteomes" id="UP001419268"/>
    </source>
</evidence>
<organism evidence="1 2">
    <name type="scientific">Stephania cephalantha</name>
    <dbReference type="NCBI Taxonomy" id="152367"/>
    <lineage>
        <taxon>Eukaryota</taxon>
        <taxon>Viridiplantae</taxon>
        <taxon>Streptophyta</taxon>
        <taxon>Embryophyta</taxon>
        <taxon>Tracheophyta</taxon>
        <taxon>Spermatophyta</taxon>
        <taxon>Magnoliopsida</taxon>
        <taxon>Ranunculales</taxon>
        <taxon>Menispermaceae</taxon>
        <taxon>Menispermoideae</taxon>
        <taxon>Cissampelideae</taxon>
        <taxon>Stephania</taxon>
    </lineage>
</organism>